<dbReference type="Gene3D" id="3.40.50.720">
    <property type="entry name" value="NAD(P)-binding Rossmann-like Domain"/>
    <property type="match status" value="1"/>
</dbReference>
<feature type="domain" description="Trans-2-enoyl-CoA reductase-like NAD(P)H binding" evidence="13">
    <location>
        <begin position="1"/>
        <end position="78"/>
    </location>
</feature>
<dbReference type="NCBIfam" id="NF043048">
    <property type="entry name" value="EnoyACPredFabV"/>
    <property type="match status" value="1"/>
</dbReference>
<keyword evidence="15" id="KW-1185">Reference proteome</keyword>
<evidence type="ECO:0000259" key="13">
    <source>
        <dbReference type="Pfam" id="PF12242"/>
    </source>
</evidence>
<evidence type="ECO:0000256" key="4">
    <source>
        <dbReference type="ARBA" id="ARBA00022516"/>
    </source>
</evidence>
<dbReference type="Pfam" id="PF12241">
    <property type="entry name" value="Enoyl_reductase"/>
    <property type="match status" value="1"/>
</dbReference>
<evidence type="ECO:0000313" key="15">
    <source>
        <dbReference type="Proteomes" id="UP001059120"/>
    </source>
</evidence>
<evidence type="ECO:0000256" key="10">
    <source>
        <dbReference type="ARBA" id="ARBA00048302"/>
    </source>
</evidence>
<organism evidence="14 15">
    <name type="scientific">Vibrio pelagius</name>
    <dbReference type="NCBI Taxonomy" id="28169"/>
    <lineage>
        <taxon>Bacteria</taxon>
        <taxon>Pseudomonadati</taxon>
        <taxon>Pseudomonadota</taxon>
        <taxon>Gammaproteobacteria</taxon>
        <taxon>Vibrionales</taxon>
        <taxon>Vibrionaceae</taxon>
        <taxon>Vibrio</taxon>
    </lineage>
</organism>
<evidence type="ECO:0000256" key="7">
    <source>
        <dbReference type="ARBA" id="ARBA00023027"/>
    </source>
</evidence>
<accession>A0ABY5G7R2</accession>
<keyword evidence="5" id="KW-0276">Fatty acid metabolism</keyword>
<evidence type="ECO:0000256" key="8">
    <source>
        <dbReference type="ARBA" id="ARBA00023098"/>
    </source>
</evidence>
<feature type="domain" description="Enoyl reductase FAD binding" evidence="11">
    <location>
        <begin position="322"/>
        <end position="377"/>
    </location>
</feature>
<evidence type="ECO:0000256" key="3">
    <source>
        <dbReference type="ARBA" id="ARBA00011983"/>
    </source>
</evidence>
<comment type="pathway">
    <text evidence="1">Lipid metabolism.</text>
</comment>
<dbReference type="InterPro" id="IPR036291">
    <property type="entry name" value="NAD(P)-bd_dom_sf"/>
</dbReference>
<dbReference type="InterPro" id="IPR010758">
    <property type="entry name" value="Trans-2-enoyl-CoA_reductase"/>
</dbReference>
<keyword evidence="8" id="KW-0443">Lipid metabolism</keyword>
<gene>
    <name evidence="14" type="ORF">LZI70_17895</name>
</gene>
<name>A0ABY5G7R2_VIBPE</name>
<dbReference type="RefSeq" id="WP_255232029.1">
    <property type="nucleotide sequence ID" value="NZ_CP090615.1"/>
</dbReference>
<keyword evidence="7" id="KW-0520">NAD</keyword>
<evidence type="ECO:0000256" key="2">
    <source>
        <dbReference type="ARBA" id="ARBA00011245"/>
    </source>
</evidence>
<keyword evidence="6" id="KW-0560">Oxidoreductase</keyword>
<sequence length="378" mass="41554">MKPIIKGVIAKNCNPEGCKDAVNEQISEVLAAKPINNAPKKVLVIGASSGLGLGSRISLAFGGNADTIGISFERAPSEEHTGTAGWHNNIAFTVAAEEKGLIAKNFVGDAFSPELRKQVIEYVKNEFGGKLDCIVYSLATGVRPKPEGGMWQSSLKTLGQPFTGNFINIEKEAMIEMTLPVGSEQEVEDTVKVMGGEDWQEWINCLKDADVLAKGVKTVAYSYIGSEITYPVYFGGTLGKAKQHLHTTADDLDAQLRELDGNAYVGVCKSIVSKASVFIPGLSSYMLALFKLLKERGEYETCAEHMHRLMTDFLYHEQGTQVDEHRLLRPDNYELNPEVQEKVKQMMTQITHENFKSPKVGDYKGFVSEFMKINGFAA</sequence>
<dbReference type="Proteomes" id="UP001059120">
    <property type="component" value="Chromosome 2"/>
</dbReference>
<evidence type="ECO:0000259" key="11">
    <source>
        <dbReference type="Pfam" id="PF07055"/>
    </source>
</evidence>
<dbReference type="InterPro" id="IPR024906">
    <property type="entry name" value="Eno_Rdtase_FAD-bd_dom"/>
</dbReference>
<dbReference type="PANTHER" id="PTHR37480:SF1">
    <property type="entry name" value="ENOYL-[ACYL-CARRIER-PROTEIN] REDUCTASE [NADH]"/>
    <property type="match status" value="1"/>
</dbReference>
<keyword evidence="4" id="KW-0444">Lipid biosynthesis</keyword>
<keyword evidence="9" id="KW-0275">Fatty acid biosynthesis</keyword>
<dbReference type="Pfam" id="PF07055">
    <property type="entry name" value="Eno-Rase_FAD_bd"/>
    <property type="match status" value="1"/>
</dbReference>
<evidence type="ECO:0000256" key="5">
    <source>
        <dbReference type="ARBA" id="ARBA00022832"/>
    </source>
</evidence>
<dbReference type="PANTHER" id="PTHR37480">
    <property type="entry name" value="ENOYL-[ACYL-CARRIER-PROTEIN] REDUCTASE [NADH]"/>
    <property type="match status" value="1"/>
</dbReference>
<feature type="domain" description="Trans-2-enoyl-CoA reductase catalytic" evidence="12">
    <location>
        <begin position="81"/>
        <end position="315"/>
    </location>
</feature>
<evidence type="ECO:0000259" key="12">
    <source>
        <dbReference type="Pfam" id="PF12241"/>
    </source>
</evidence>
<dbReference type="InterPro" id="IPR024910">
    <property type="entry name" value="Enoyl-CoA_Rdtase_cat_dom"/>
</dbReference>
<comment type="catalytic activity">
    <reaction evidence="10">
        <text>a 2,3-saturated acyl-CoA + NAD(+) = a (2E)-enoyl-CoA + NADH + H(+)</text>
        <dbReference type="Rhea" id="RHEA:18177"/>
        <dbReference type="ChEBI" id="CHEBI:15378"/>
        <dbReference type="ChEBI" id="CHEBI:57540"/>
        <dbReference type="ChEBI" id="CHEBI:57945"/>
        <dbReference type="ChEBI" id="CHEBI:58856"/>
        <dbReference type="ChEBI" id="CHEBI:65111"/>
        <dbReference type="EC" id="1.3.1.44"/>
    </reaction>
</comment>
<dbReference type="Pfam" id="PF12242">
    <property type="entry name" value="Eno-Rase_NADH_b"/>
    <property type="match status" value="1"/>
</dbReference>
<dbReference type="InterPro" id="IPR050048">
    <property type="entry name" value="FabV-like_NADH_b"/>
</dbReference>
<dbReference type="NCBIfam" id="NF010177">
    <property type="entry name" value="PRK13656.1"/>
    <property type="match status" value="1"/>
</dbReference>
<evidence type="ECO:0000256" key="1">
    <source>
        <dbReference type="ARBA" id="ARBA00005189"/>
    </source>
</evidence>
<comment type="subunit">
    <text evidence="2">Monomer.</text>
</comment>
<dbReference type="EC" id="1.3.1.44" evidence="3"/>
<evidence type="ECO:0000256" key="6">
    <source>
        <dbReference type="ARBA" id="ARBA00023002"/>
    </source>
</evidence>
<reference evidence="14" key="1">
    <citation type="submission" date="2022-01" db="EMBL/GenBank/DDBJ databases">
        <title>Alginate degradation mechanism of Vibrio pelagius WXL662.</title>
        <authorList>
            <person name="He X."/>
        </authorList>
    </citation>
    <scope>NUCLEOTIDE SEQUENCE</scope>
    <source>
        <strain evidence="14">WXL662</strain>
    </source>
</reference>
<dbReference type="SUPFAM" id="SSF51735">
    <property type="entry name" value="NAD(P)-binding Rossmann-fold domains"/>
    <property type="match status" value="1"/>
</dbReference>
<evidence type="ECO:0000256" key="9">
    <source>
        <dbReference type="ARBA" id="ARBA00023160"/>
    </source>
</evidence>
<dbReference type="EMBL" id="CP090615">
    <property type="protein sequence ID" value="UTT86229.1"/>
    <property type="molecule type" value="Genomic_DNA"/>
</dbReference>
<protein>
    <recommendedName>
        <fullName evidence="3">trans-2-enoyl-CoA reductase (NAD(+))</fullName>
        <ecNumber evidence="3">1.3.1.44</ecNumber>
    </recommendedName>
</protein>
<proteinExistence type="predicted"/>
<evidence type="ECO:0000313" key="14">
    <source>
        <dbReference type="EMBL" id="UTT86229.1"/>
    </source>
</evidence>